<accession>A0A9X3BGR8</accession>
<dbReference type="Pfam" id="PF05368">
    <property type="entry name" value="NmrA"/>
    <property type="match status" value="1"/>
</dbReference>
<evidence type="ECO:0000313" key="5">
    <source>
        <dbReference type="Proteomes" id="UP001155483"/>
    </source>
</evidence>
<evidence type="ECO:0000256" key="1">
    <source>
        <dbReference type="ARBA" id="ARBA00022531"/>
    </source>
</evidence>
<dbReference type="PANTHER" id="PTHR47128:SF2">
    <property type="entry name" value="PROTEIN HIGH CHLOROPHYLL FLUORESCENCE PHENOTYPE 244, CHLOROPLASTIC"/>
    <property type="match status" value="1"/>
</dbReference>
<evidence type="ECO:0000259" key="3">
    <source>
        <dbReference type="Pfam" id="PF05368"/>
    </source>
</evidence>
<dbReference type="InterPro" id="IPR036291">
    <property type="entry name" value="NAD(P)-bd_dom_sf"/>
</dbReference>
<name>A0A9X3BGR8_9BACT</name>
<dbReference type="AlphaFoldDB" id="A0A9X3BGR8"/>
<gene>
    <name evidence="4" type="ORF">OCK74_19890</name>
</gene>
<dbReference type="PANTHER" id="PTHR47128">
    <property type="match status" value="1"/>
</dbReference>
<dbReference type="Proteomes" id="UP001155483">
    <property type="component" value="Unassembled WGS sequence"/>
</dbReference>
<dbReference type="Gene3D" id="3.40.50.720">
    <property type="entry name" value="NAD(P)-binding Rossmann-like Domain"/>
    <property type="match status" value="1"/>
</dbReference>
<evidence type="ECO:0000256" key="2">
    <source>
        <dbReference type="ARBA" id="ARBA00023276"/>
    </source>
</evidence>
<keyword evidence="2" id="KW-0604">Photosystem II</keyword>
<evidence type="ECO:0000313" key="4">
    <source>
        <dbReference type="EMBL" id="MCU7551394.1"/>
    </source>
</evidence>
<organism evidence="4 5">
    <name type="scientific">Paraflavisolibacter caeni</name>
    <dbReference type="NCBI Taxonomy" id="2982496"/>
    <lineage>
        <taxon>Bacteria</taxon>
        <taxon>Pseudomonadati</taxon>
        <taxon>Bacteroidota</taxon>
        <taxon>Chitinophagia</taxon>
        <taxon>Chitinophagales</taxon>
        <taxon>Chitinophagaceae</taxon>
        <taxon>Paraflavisolibacter</taxon>
    </lineage>
</organism>
<comment type="caution">
    <text evidence="4">The sequence shown here is derived from an EMBL/GenBank/DDBJ whole genome shotgun (WGS) entry which is preliminary data.</text>
</comment>
<feature type="domain" description="NmrA-like" evidence="3">
    <location>
        <begin position="8"/>
        <end position="293"/>
    </location>
</feature>
<dbReference type="CDD" id="cd05243">
    <property type="entry name" value="SDR_a5"/>
    <property type="match status" value="1"/>
</dbReference>
<dbReference type="InterPro" id="IPR044256">
    <property type="entry name" value="HCF244-like"/>
</dbReference>
<reference evidence="4" key="2">
    <citation type="submission" date="2023-04" db="EMBL/GenBank/DDBJ databases">
        <title>Paracnuella aquatica gen. nov., sp. nov., a member of the family Chitinophagaceae isolated from a hot spring.</title>
        <authorList>
            <person name="Wang C."/>
        </authorList>
    </citation>
    <scope>NUCLEOTIDE SEQUENCE</scope>
    <source>
        <strain evidence="4">LB-8</strain>
    </source>
</reference>
<dbReference type="GO" id="GO:0009523">
    <property type="term" value="C:photosystem II"/>
    <property type="evidence" value="ECO:0007669"/>
    <property type="project" value="UniProtKB-KW"/>
</dbReference>
<dbReference type="EMBL" id="JAOTIF010000020">
    <property type="protein sequence ID" value="MCU7551394.1"/>
    <property type="molecule type" value="Genomic_DNA"/>
</dbReference>
<sequence>MPHTSQSPTVLVAGATGFLGSEICRQLKAKNKIVKGLVRSTSDPSKLAQLKEWGVETIEGDLKDRASLDHALRGVSAVISTVSSTLSRQEGDSIQTVDDEGQSSLIETAVAAGVSQFVYVSFCSISSPFPLQTAKRKVEQQLAESGLEYTILQPTFFMDIWLSPALGFDFPNAKATIYGEGGNRISWIAIKDVAAFAVASLDHPAAKNQMIELGGPEALSPLEVVRIFEASQGKNFELQFVPEEAISAQKESAPDPLSESFAALMLEVARGSEIDMQHTLDAFAMQLTSVQDYAKKVRVVAI</sequence>
<reference evidence="4" key="1">
    <citation type="submission" date="2022-09" db="EMBL/GenBank/DDBJ databases">
        <authorList>
            <person name="Yuan C."/>
            <person name="Ke Z."/>
        </authorList>
    </citation>
    <scope>NUCLEOTIDE SEQUENCE</scope>
    <source>
        <strain evidence="4">LB-8</strain>
    </source>
</reference>
<keyword evidence="5" id="KW-1185">Reference proteome</keyword>
<protein>
    <submittedName>
        <fullName evidence="4">SDR family oxidoreductase</fullName>
    </submittedName>
</protein>
<proteinExistence type="predicted"/>
<dbReference type="SUPFAM" id="SSF51735">
    <property type="entry name" value="NAD(P)-binding Rossmann-fold domains"/>
    <property type="match status" value="1"/>
</dbReference>
<dbReference type="InterPro" id="IPR008030">
    <property type="entry name" value="NmrA-like"/>
</dbReference>
<keyword evidence="1" id="KW-0602">Photosynthesis</keyword>
<dbReference type="RefSeq" id="WP_279298833.1">
    <property type="nucleotide sequence ID" value="NZ_JAOTIF010000020.1"/>
</dbReference>
<dbReference type="GO" id="GO:0015979">
    <property type="term" value="P:photosynthesis"/>
    <property type="evidence" value="ECO:0007669"/>
    <property type="project" value="UniProtKB-KW"/>
</dbReference>